<organism evidence="6 7">
    <name type="scientific">Dubosiella newyorkensis</name>
    <dbReference type="NCBI Taxonomy" id="1862672"/>
    <lineage>
        <taxon>Bacteria</taxon>
        <taxon>Bacillati</taxon>
        <taxon>Bacillota</taxon>
        <taxon>Erysipelotrichia</taxon>
        <taxon>Erysipelotrichales</taxon>
        <taxon>Erysipelotrichaceae</taxon>
        <taxon>Dubosiella</taxon>
    </lineage>
</organism>
<feature type="binding site" evidence="2">
    <location>
        <position position="347"/>
    </location>
    <ligand>
        <name>Mn(2+)</name>
        <dbReference type="ChEBI" id="CHEBI:29035"/>
        <label>2</label>
    </ligand>
</feature>
<dbReference type="Gene3D" id="3.90.1640.10">
    <property type="entry name" value="inorganic pyrophosphatase (n-terminal core)"/>
    <property type="match status" value="1"/>
</dbReference>
<feature type="transmembrane region" description="Helical" evidence="4">
    <location>
        <begin position="7"/>
        <end position="25"/>
    </location>
</feature>
<comment type="function">
    <text evidence="1">Has phosphodiesterase (PDE) activity against cyclic-di-AMP (c-di-AMP).</text>
</comment>
<dbReference type="OrthoDB" id="9759476at2"/>
<dbReference type="InterPro" id="IPR038763">
    <property type="entry name" value="DHH_sf"/>
</dbReference>
<evidence type="ECO:0000256" key="1">
    <source>
        <dbReference type="PIRNR" id="PIRNR026583"/>
    </source>
</evidence>
<dbReference type="InterPro" id="IPR014528">
    <property type="entry name" value="GdpP/PdeA"/>
</dbReference>
<feature type="binding site" evidence="2">
    <location>
        <position position="417"/>
    </location>
    <ligand>
        <name>Mn(2+)</name>
        <dbReference type="ChEBI" id="CHEBI:29035"/>
        <label>2</label>
    </ligand>
</feature>
<dbReference type="GO" id="GO:0003676">
    <property type="term" value="F:nucleic acid binding"/>
    <property type="evidence" value="ECO:0007669"/>
    <property type="project" value="UniProtKB-UniRule"/>
</dbReference>
<feature type="coiled-coil region" evidence="3">
    <location>
        <begin position="625"/>
        <end position="653"/>
    </location>
</feature>
<protein>
    <recommendedName>
        <fullName evidence="1">Cyclic-di-AMP phosphodiesterase</fullName>
        <ecNumber evidence="1">3.1.4.-</ecNumber>
    </recommendedName>
</protein>
<comment type="caution">
    <text evidence="6">The sequence shown here is derived from an EMBL/GenBank/DDBJ whole genome shotgun (WGS) entry which is preliminary data.</text>
</comment>
<dbReference type="PANTHER" id="PTHR47618">
    <property type="entry name" value="BIFUNCTIONAL OLIGORIBONUCLEASE AND PAP PHOSPHATASE NRNA"/>
    <property type="match status" value="1"/>
</dbReference>
<dbReference type="GeneID" id="78275424"/>
<dbReference type="PANTHER" id="PTHR47618:SF2">
    <property type="entry name" value="CYCLIC-DI-AMP PHOSPHODIESTERASE GDPP"/>
    <property type="match status" value="1"/>
</dbReference>
<dbReference type="Pfam" id="PF24898">
    <property type="entry name" value="GGDEF_GdpP"/>
    <property type="match status" value="1"/>
</dbReference>
<evidence type="ECO:0000313" key="7">
    <source>
        <dbReference type="Proteomes" id="UP000186705"/>
    </source>
</evidence>
<dbReference type="GO" id="GO:0106409">
    <property type="term" value="F:cyclic-di-AMP phosphodiesterase activity"/>
    <property type="evidence" value="ECO:0007669"/>
    <property type="project" value="RHEA"/>
</dbReference>
<comment type="cofactor">
    <cofactor evidence="2">
        <name>Mn(2+)</name>
        <dbReference type="ChEBI" id="CHEBI:29035"/>
    </cofactor>
    <text evidence="2">For phosphodiesterase activity, probably binds 2 Mn(2+) per subunit.</text>
</comment>
<dbReference type="PROSITE" id="PS50887">
    <property type="entry name" value="GGDEF"/>
    <property type="match status" value="1"/>
</dbReference>
<dbReference type="InterPro" id="IPR003156">
    <property type="entry name" value="DHHA1_dom"/>
</dbReference>
<dbReference type="EC" id="3.1.4.-" evidence="1"/>
<gene>
    <name evidence="6" type="ORF">BO225_05625</name>
</gene>
<dbReference type="STRING" id="1862672.BO225_05625"/>
<sequence length="658" mass="75552">MKYFTKWRNMMIGLSVLVICLFIFQVLQKQWISSILLILIALLFIAIFISFWHAIKVRGVKTEFDISRILGKDAKDALKIGEVGIITYNDEFVATWTSDFFAQRDISLVNKKVTSWIENIRDIFDEDIDSVIGFDQGHVYEILKKEEAQVLYVHDITELYGLRKEQWENQVVVGLMQLDNYLEYQSYENEEIVSKINTHLRTPLISWAKEHHLLIRRIRSDRIFVLLNRDILETIRQENFNILQIIKDEANKIDVSITLSIAMAYGTNDYEYLDSMLNELMELAQSRGGDQAALQQAGHKVHYIGGNSETSSQRSKVRVRIMAQSIQEAMKECDRVFIAGHVNTDFDCMGAALAMSNWAKALKKQAFIILQNVPRDQQLQETMDFYKQAIHDRYTFITANKATDMIDSKKDLLIMVDHGMPNISSARELVDQFEKVIVIDHHRRNEHFVIHPLITYVESQASSTCELIVEMIDSLPNHIPVFEAEATILYLGLIIDTNRFKMHTSARTFDTAAVLRRWGANANLAEKALCEDFSNFRLKTELVARGEPYFGHFMIAAIDDKELDRTMMAQVSDSLLKIKGCTASFTIANTKNHSVAISARSDGTFNVQKIMEKMNGGGHFAAAALERKDTTVEKLKEELLDKIKEDLKKHESNIVERR</sequence>
<dbReference type="Pfam" id="PF01368">
    <property type="entry name" value="DHH"/>
    <property type="match status" value="1"/>
</dbReference>
<comment type="subcellular location">
    <subcellularLocation>
        <location evidence="1">Cell membrane</location>
    </subcellularLocation>
</comment>
<dbReference type="Pfam" id="PF02272">
    <property type="entry name" value="DHHA1"/>
    <property type="match status" value="1"/>
</dbReference>
<feature type="binding site" evidence="2">
    <location>
        <position position="496"/>
    </location>
    <ligand>
        <name>Mn(2+)</name>
        <dbReference type="ChEBI" id="CHEBI:29035"/>
        <label>2</label>
    </ligand>
</feature>
<evidence type="ECO:0000256" key="2">
    <source>
        <dbReference type="PIRSR" id="PIRSR026583-50"/>
    </source>
</evidence>
<keyword evidence="3" id="KW-0175">Coiled coil</keyword>
<dbReference type="GO" id="GO:0046872">
    <property type="term" value="F:metal ion binding"/>
    <property type="evidence" value="ECO:0007669"/>
    <property type="project" value="UniProtKB-KW"/>
</dbReference>
<dbReference type="RefSeq" id="WP_076341295.1">
    <property type="nucleotide sequence ID" value="NZ_CANTAN010000023.1"/>
</dbReference>
<feature type="binding site" evidence="2">
    <location>
        <position position="441"/>
    </location>
    <ligand>
        <name>Mn(2+)</name>
        <dbReference type="ChEBI" id="CHEBI:29035"/>
        <label>2</label>
    </ligand>
</feature>
<keyword evidence="2" id="KW-0464">Manganese</keyword>
<proteinExistence type="inferred from homology"/>
<evidence type="ECO:0000313" key="6">
    <source>
        <dbReference type="EMBL" id="OLU46646.1"/>
    </source>
</evidence>
<feature type="binding site" evidence="2">
    <location>
        <position position="345"/>
    </location>
    <ligand>
        <name>Mn(2+)</name>
        <dbReference type="ChEBI" id="CHEBI:29035"/>
        <label>1</label>
    </ligand>
</feature>
<keyword evidence="4" id="KW-0812">Transmembrane</keyword>
<dbReference type="Proteomes" id="UP000186705">
    <property type="component" value="Unassembled WGS sequence"/>
</dbReference>
<feature type="binding site" evidence="2">
    <location>
        <position position="417"/>
    </location>
    <ligand>
        <name>Mn(2+)</name>
        <dbReference type="ChEBI" id="CHEBI:29035"/>
        <label>1</label>
    </ligand>
</feature>
<dbReference type="InterPro" id="IPR051319">
    <property type="entry name" value="Oligoribo/pAp-PDE_c-di-AMP_PDE"/>
</dbReference>
<dbReference type="Gene3D" id="3.10.310.30">
    <property type="match status" value="1"/>
</dbReference>
<dbReference type="SUPFAM" id="SSF64182">
    <property type="entry name" value="DHH phosphoesterases"/>
    <property type="match status" value="1"/>
</dbReference>
<dbReference type="InterPro" id="IPR000160">
    <property type="entry name" value="GGDEF_dom"/>
</dbReference>
<keyword evidence="1 4" id="KW-0472">Membrane</keyword>
<keyword evidence="1" id="KW-1003">Cell membrane</keyword>
<dbReference type="GO" id="GO:0016787">
    <property type="term" value="F:hydrolase activity"/>
    <property type="evidence" value="ECO:0007669"/>
    <property type="project" value="UniProtKB-UniRule"/>
</dbReference>
<feature type="transmembrane region" description="Helical" evidence="4">
    <location>
        <begin position="31"/>
        <end position="52"/>
    </location>
</feature>
<dbReference type="GO" id="GO:0005886">
    <property type="term" value="C:plasma membrane"/>
    <property type="evidence" value="ECO:0007669"/>
    <property type="project" value="UniProtKB-SubCell"/>
</dbReference>
<dbReference type="EMBL" id="MPKA01000062">
    <property type="protein sequence ID" value="OLU46646.1"/>
    <property type="molecule type" value="Genomic_DNA"/>
</dbReference>
<comment type="similarity">
    <text evidence="1">Belongs to the GdpP/PdeA phosphodiesterase family.</text>
</comment>
<evidence type="ECO:0000259" key="5">
    <source>
        <dbReference type="PROSITE" id="PS50887"/>
    </source>
</evidence>
<comment type="catalytic activity">
    <reaction evidence="1">
        <text>3',3'-c-di-AMP + H2O = 5'-O-phosphonoadenylyl-(3'-&gt;5')-adenosine + H(+)</text>
        <dbReference type="Rhea" id="RHEA:54420"/>
        <dbReference type="ChEBI" id="CHEBI:15377"/>
        <dbReference type="ChEBI" id="CHEBI:15378"/>
        <dbReference type="ChEBI" id="CHEBI:71500"/>
        <dbReference type="ChEBI" id="CHEBI:138171"/>
    </reaction>
</comment>
<accession>A0A1U7NMX6</accession>
<evidence type="ECO:0000256" key="3">
    <source>
        <dbReference type="SAM" id="Coils"/>
    </source>
</evidence>
<keyword evidence="2" id="KW-0479">Metal-binding</keyword>
<dbReference type="InterPro" id="IPR001667">
    <property type="entry name" value="DDH_dom"/>
</dbReference>
<feature type="binding site" evidence="2">
    <location>
        <position position="341"/>
    </location>
    <ligand>
        <name>Mn(2+)</name>
        <dbReference type="ChEBI" id="CHEBI:29035"/>
        <label>1</label>
    </ligand>
</feature>
<keyword evidence="1" id="KW-0378">Hydrolase</keyword>
<keyword evidence="7" id="KW-1185">Reference proteome</keyword>
<evidence type="ECO:0000256" key="4">
    <source>
        <dbReference type="SAM" id="Phobius"/>
    </source>
</evidence>
<name>A0A1U7NMX6_9FIRM</name>
<dbReference type="AlphaFoldDB" id="A0A1U7NMX6"/>
<keyword evidence="4" id="KW-1133">Transmembrane helix</keyword>
<reference evidence="6 7" key="1">
    <citation type="submission" date="2016-11" db="EMBL/GenBank/DDBJ databases">
        <title>Description of two novel members of the family Erysipelotrichaceae: Ileibacterium lipovorans gen. nov., sp. nov. and Dubosiella newyorkensis, gen. nov., sp. nov.</title>
        <authorList>
            <person name="Cox L.M."/>
            <person name="Sohn J."/>
            <person name="Tyrrell K.L."/>
            <person name="Citron D.M."/>
            <person name="Lawson P.A."/>
            <person name="Patel N.B."/>
            <person name="Iizumi T."/>
            <person name="Perez-Perez G.I."/>
            <person name="Goldstein E.J."/>
            <person name="Blaser M.J."/>
        </authorList>
    </citation>
    <scope>NUCLEOTIDE SEQUENCE [LARGE SCALE GENOMIC DNA]</scope>
    <source>
        <strain evidence="6 7">NYU-BL-A4</strain>
    </source>
</reference>
<dbReference type="Gene3D" id="3.30.450.20">
    <property type="entry name" value="PAS domain"/>
    <property type="match status" value="1"/>
</dbReference>
<dbReference type="PIRSF" id="PIRSF026583">
    <property type="entry name" value="YybT"/>
    <property type="match status" value="1"/>
</dbReference>
<feature type="domain" description="GGDEF" evidence="5">
    <location>
        <begin position="169"/>
        <end position="297"/>
    </location>
</feature>